<protein>
    <submittedName>
        <fullName evidence="1">Uncharacterized protein</fullName>
    </submittedName>
</protein>
<dbReference type="EMBL" id="MN035009">
    <property type="protein sequence ID" value="QDH89741.1"/>
    <property type="molecule type" value="Genomic_DNA"/>
</dbReference>
<name>A0A514D7Z2_9VIRU</name>
<sequence>MRCEAMLFGTQLHSPTFSIVGPGSLVAALGSMPGFAALARSLTHYAHGGIICGLPP</sequence>
<reference evidence="1" key="1">
    <citation type="submission" date="2019-05" db="EMBL/GenBank/DDBJ databases">
        <title>Metatranscriptomic reconstruction reveals RNA viruses with the potential to shape carbon cycling in soil.</title>
        <authorList>
            <person name="Starr E.P."/>
            <person name="Nuccio E."/>
            <person name="Pett-Ridge J."/>
            <person name="Banfield J.F."/>
            <person name="Firestone M.K."/>
        </authorList>
    </citation>
    <scope>NUCLEOTIDE SEQUENCE</scope>
    <source>
        <strain evidence="1">H4_Bulk_Litter_24_scaffold_2874</strain>
    </source>
</reference>
<accession>A0A514D7Z2</accession>
<gene>
    <name evidence="1" type="ORF">H4BulkLitter242874_000001</name>
</gene>
<proteinExistence type="predicted"/>
<evidence type="ECO:0000313" key="1">
    <source>
        <dbReference type="EMBL" id="QDH89741.1"/>
    </source>
</evidence>
<organism evidence="1">
    <name type="scientific">Riboviria sp</name>
    <dbReference type="NCBI Taxonomy" id="2585031"/>
    <lineage>
        <taxon>Viruses</taxon>
        <taxon>Riboviria</taxon>
    </lineage>
</organism>